<organism evidence="2">
    <name type="scientific">Myoviridae sp. cteBs22</name>
    <dbReference type="NCBI Taxonomy" id="2826675"/>
    <lineage>
        <taxon>Viruses</taxon>
        <taxon>Duplodnaviria</taxon>
        <taxon>Heunggongvirae</taxon>
        <taxon>Uroviricota</taxon>
        <taxon>Caudoviricetes</taxon>
    </lineage>
</organism>
<accession>A0A8S5R1C2</accession>
<dbReference type="EMBL" id="BK015784">
    <property type="protein sequence ID" value="DAE24781.1"/>
    <property type="molecule type" value="Genomic_DNA"/>
</dbReference>
<proteinExistence type="predicted"/>
<name>A0A8S5R1C2_9CAUD</name>
<protein>
    <submittedName>
        <fullName evidence="2">RecT protein</fullName>
    </submittedName>
</protein>
<dbReference type="GO" id="GO:0003677">
    <property type="term" value="F:DNA binding"/>
    <property type="evidence" value="ECO:0007669"/>
    <property type="project" value="InterPro"/>
</dbReference>
<reference evidence="2" key="1">
    <citation type="journal article" date="2021" name="Proc. Natl. Acad. Sci. U.S.A.">
        <title>A Catalog of Tens of Thousands of Viruses from Human Metagenomes Reveals Hidden Associations with Chronic Diseases.</title>
        <authorList>
            <person name="Tisza M.J."/>
            <person name="Buck C.B."/>
        </authorList>
    </citation>
    <scope>NUCLEOTIDE SEQUENCE</scope>
    <source>
        <strain evidence="2">CteBs22</strain>
    </source>
</reference>
<evidence type="ECO:0000313" key="2">
    <source>
        <dbReference type="EMBL" id="DAE24781.1"/>
    </source>
</evidence>
<feature type="region of interest" description="Disordered" evidence="1">
    <location>
        <begin position="208"/>
        <end position="281"/>
    </location>
</feature>
<evidence type="ECO:0000256" key="1">
    <source>
        <dbReference type="SAM" id="MobiDB-lite"/>
    </source>
</evidence>
<dbReference type="GO" id="GO:0006259">
    <property type="term" value="P:DNA metabolic process"/>
    <property type="evidence" value="ECO:0007669"/>
    <property type="project" value="InterPro"/>
</dbReference>
<feature type="compositionally biased region" description="Acidic residues" evidence="1">
    <location>
        <begin position="264"/>
        <end position="274"/>
    </location>
</feature>
<sequence length="334" mass="36480">MGHSRDHGLVANLTIKHTEPPSGGFFILETPMTGKELLPAPANFQEAMDIAEIMSRSQLIPKNFQGRPNDVVVAMMWSHTLGIPTVQGLQYIAVINGKPSMYGDGLLAVAMASGQMADFKETFVGGDSDDGLTAICTVKRKGLESPIIGQFSVADAKRAGLWGKIGPWKQYPKRMLKMRARAFALRDAFPDILSGMGSGEEQEDIINGTHTEVSDQPPAEEKPARKMPRRKKAAAADVGIVGDAEIPQSESAMPQDEPTAVEEVPQEEPAQEAQDDAHEFDEVRERLHQARTRQDLMQIWVSMDNEMKSNQSLRDAFQQRQADISLAAAEGAGS</sequence>
<feature type="compositionally biased region" description="Low complexity" evidence="1">
    <location>
        <begin position="235"/>
        <end position="244"/>
    </location>
</feature>